<dbReference type="InterPro" id="IPR013780">
    <property type="entry name" value="Glyco_hydro_b"/>
</dbReference>
<dbReference type="Proteomes" id="UP000185669">
    <property type="component" value="Unassembled WGS sequence"/>
</dbReference>
<reference evidence="7" key="1">
    <citation type="submission" date="2017-01" db="EMBL/GenBank/DDBJ databases">
        <authorList>
            <person name="Varghese N."/>
            <person name="Submissions S."/>
        </authorList>
    </citation>
    <scope>NUCLEOTIDE SEQUENCE [LARGE SCALE GENOMIC DNA]</scope>
    <source>
        <strain evidence="7">ATCC 700103</strain>
    </source>
</reference>
<dbReference type="SMART" id="SM00710">
    <property type="entry name" value="PbH1"/>
    <property type="match status" value="5"/>
</dbReference>
<protein>
    <submittedName>
        <fullName evidence="6">Uncharacterized protein</fullName>
    </submittedName>
</protein>
<dbReference type="GO" id="GO:0005576">
    <property type="term" value="C:extracellular region"/>
    <property type="evidence" value="ECO:0007669"/>
    <property type="project" value="UniProtKB-SubCell"/>
</dbReference>
<dbReference type="InterPro" id="IPR006626">
    <property type="entry name" value="PbH1"/>
</dbReference>
<accession>A0A1N6ZAL0</accession>
<dbReference type="InterPro" id="IPR011459">
    <property type="entry name" value="DUF1565"/>
</dbReference>
<keyword evidence="7" id="KW-1185">Reference proteome</keyword>
<feature type="domain" description="DUF1565" evidence="4">
    <location>
        <begin position="10"/>
        <end position="48"/>
    </location>
</feature>
<dbReference type="EMBL" id="FTNC01000017">
    <property type="protein sequence ID" value="SIR23776.1"/>
    <property type="molecule type" value="Genomic_DNA"/>
</dbReference>
<sequence length="661" mass="75432">MSFEYHVSKKGSDFNSGTKEEPFLTINKAAAAAQAGDTVIVHEGTYREWVKPQNRGLSESRRITYQAAEDEKVVIKGSEKINDWENVEDSIWKTEIDNQFFGEYNPYQKEIFGDWLIHTGGQETKHLGDVYLNGMSFYEVDSYDKLVDPEVKTEIKDDWTGKIDKVKNPEQTKYLWYVEVDEEKTTIYANFHESDPNQELVEINVRKACFYPETNGIDYITVRGFEMAQAATPWTPPTADQPGLIGPNWAKGWIIEDNIIHDSKCSAISIGKTAATGDNFRSKRQDKPGYKYQIESVFEAEAYGWNKDNVGSHIIRNNEIYDCGQNGVVGHLGCIFSEIYNNHIYNIALKREFYGHEIAGIKLHAPIDVEIHDNRIHNCSLGTWMDWQTQGTRISSNLYYNNNRDLFIEVSHGPYIVDNNILASDYALDNFSQGGAYVNNLIAGKMVHRKILKRSTPYHQPHSTKIKGFTVILGGDDRFYNNIFIGLEDLDDIFEVDHGATSNDKAKEGVGTAHFNNYTASLEEYFNKVHQKPGDVEIFMDTNQPVYINNNLYLNGALPFEREERNYIEADFNPELSIRESGEDVYLECKLTSDFENIEADIQSTENFEKVRITDADFENKLGEKIVFDKDYLGENFIPKASIGPLAVLKNGNNSVKVWSK</sequence>
<keyword evidence="2" id="KW-0964">Secreted</keyword>
<dbReference type="STRING" id="56779.SAMN05421834_11718"/>
<dbReference type="OrthoDB" id="9765222at2"/>
<dbReference type="GO" id="GO:0016837">
    <property type="term" value="F:carbon-oxygen lyase activity, acting on polysaccharides"/>
    <property type="evidence" value="ECO:0007669"/>
    <property type="project" value="TreeGrafter"/>
</dbReference>
<dbReference type="SUPFAM" id="SSF51126">
    <property type="entry name" value="Pectin lyase-like"/>
    <property type="match status" value="1"/>
</dbReference>
<keyword evidence="3" id="KW-0732">Signal</keyword>
<dbReference type="PANTHER" id="PTHR40088">
    <property type="entry name" value="PECTATE LYASE (EUROFUNG)"/>
    <property type="match status" value="1"/>
</dbReference>
<feature type="domain" description="Glycoside hydrolase 120 insertion" evidence="5">
    <location>
        <begin position="81"/>
        <end position="203"/>
    </location>
</feature>
<evidence type="ECO:0000313" key="7">
    <source>
        <dbReference type="Proteomes" id="UP000185669"/>
    </source>
</evidence>
<dbReference type="PANTHER" id="PTHR40088:SF2">
    <property type="entry name" value="SECRETED SUGAR HYDROLASE"/>
    <property type="match status" value="1"/>
</dbReference>
<evidence type="ECO:0000259" key="4">
    <source>
        <dbReference type="Pfam" id="PF07602"/>
    </source>
</evidence>
<evidence type="ECO:0000256" key="1">
    <source>
        <dbReference type="ARBA" id="ARBA00004613"/>
    </source>
</evidence>
<dbReference type="InterPro" id="IPR052052">
    <property type="entry name" value="Polysaccharide_Lyase_9"/>
</dbReference>
<dbReference type="Gene3D" id="2.60.40.1180">
    <property type="entry name" value="Golgi alpha-mannosidase II"/>
    <property type="match status" value="1"/>
</dbReference>
<evidence type="ECO:0000256" key="3">
    <source>
        <dbReference type="ARBA" id="ARBA00022729"/>
    </source>
</evidence>
<dbReference type="AlphaFoldDB" id="A0A1N6ZAL0"/>
<evidence type="ECO:0000259" key="5">
    <source>
        <dbReference type="Pfam" id="PF21258"/>
    </source>
</evidence>
<dbReference type="InterPro" id="IPR012334">
    <property type="entry name" value="Pectin_lyas_fold"/>
</dbReference>
<evidence type="ECO:0000256" key="2">
    <source>
        <dbReference type="ARBA" id="ARBA00022525"/>
    </source>
</evidence>
<evidence type="ECO:0000313" key="6">
    <source>
        <dbReference type="EMBL" id="SIR23776.1"/>
    </source>
</evidence>
<dbReference type="InterPro" id="IPR049169">
    <property type="entry name" value="Glyco_hydro_120_ins"/>
</dbReference>
<comment type="subcellular location">
    <subcellularLocation>
        <location evidence="1">Secreted</location>
    </subcellularLocation>
</comment>
<dbReference type="Pfam" id="PF21258">
    <property type="entry name" value="Glyco_hydro_120_ins"/>
    <property type="match status" value="1"/>
</dbReference>
<dbReference type="Gene3D" id="2.160.20.10">
    <property type="entry name" value="Single-stranded right-handed beta-helix, Pectin lyase-like"/>
    <property type="match status" value="1"/>
</dbReference>
<name>A0A1N6ZAL0_9FIRM</name>
<dbReference type="RefSeq" id="WP_076545526.1">
    <property type="nucleotide sequence ID" value="NZ_FTNC01000017.1"/>
</dbReference>
<dbReference type="InterPro" id="IPR011050">
    <property type="entry name" value="Pectin_lyase_fold/virulence"/>
</dbReference>
<dbReference type="Pfam" id="PF07602">
    <property type="entry name" value="DUF1565"/>
    <property type="match status" value="1"/>
</dbReference>
<organism evidence="6 7">
    <name type="scientific">Halanaerobium kushneri</name>
    <dbReference type="NCBI Taxonomy" id="56779"/>
    <lineage>
        <taxon>Bacteria</taxon>
        <taxon>Bacillati</taxon>
        <taxon>Bacillota</taxon>
        <taxon>Clostridia</taxon>
        <taxon>Halanaerobiales</taxon>
        <taxon>Halanaerobiaceae</taxon>
        <taxon>Halanaerobium</taxon>
    </lineage>
</organism>
<proteinExistence type="predicted"/>
<gene>
    <name evidence="6" type="ORF">SAMN05421834_11718</name>
</gene>